<keyword evidence="4" id="KW-1185">Reference proteome</keyword>
<gene>
    <name evidence="3" type="ORF">FOZ63_006706</name>
</gene>
<feature type="transmembrane region" description="Helical" evidence="2">
    <location>
        <begin position="17"/>
        <end position="37"/>
    </location>
</feature>
<feature type="compositionally biased region" description="Low complexity" evidence="1">
    <location>
        <begin position="144"/>
        <end position="153"/>
    </location>
</feature>
<evidence type="ECO:0000313" key="4">
    <source>
        <dbReference type="Proteomes" id="UP000553632"/>
    </source>
</evidence>
<feature type="transmembrane region" description="Helical" evidence="2">
    <location>
        <begin position="72"/>
        <end position="93"/>
    </location>
</feature>
<accession>A0A7J6QMW8</accession>
<evidence type="ECO:0000256" key="1">
    <source>
        <dbReference type="SAM" id="MobiDB-lite"/>
    </source>
</evidence>
<organism evidence="3 4">
    <name type="scientific">Perkinsus olseni</name>
    <name type="common">Perkinsus atlanticus</name>
    <dbReference type="NCBI Taxonomy" id="32597"/>
    <lineage>
        <taxon>Eukaryota</taxon>
        <taxon>Sar</taxon>
        <taxon>Alveolata</taxon>
        <taxon>Perkinsozoa</taxon>
        <taxon>Perkinsea</taxon>
        <taxon>Perkinsida</taxon>
        <taxon>Perkinsidae</taxon>
        <taxon>Perkinsus</taxon>
    </lineage>
</organism>
<protein>
    <submittedName>
        <fullName evidence="3">Uncharacterized protein</fullName>
    </submittedName>
</protein>
<dbReference type="OMA" id="CVDREIG"/>
<keyword evidence="2" id="KW-0812">Transmembrane</keyword>
<comment type="caution">
    <text evidence="3">The sequence shown here is derived from an EMBL/GenBank/DDBJ whole genome shotgun (WGS) entry which is preliminary data.</text>
</comment>
<feature type="compositionally biased region" description="Acidic residues" evidence="1">
    <location>
        <begin position="176"/>
        <end position="185"/>
    </location>
</feature>
<sequence>MATGGANNANDIVSSPVLILIIVAMTLFFTFGALMALRAPSGSKWRAIILPKMGVIFASLLVWFVFTGSDVYTVLILCIPVAGPMLAALWLWYRDRRRARRNRKAAEKLAQAARQQSLFIDVEEGEGFRLMDRTRDYPRPPARSSSSGSSCASEIRMRTLSEDSDGEEGRFVSMDEQFEDPDDGSEVSASSSPKSKQVRFAESVDLSDTCVDREIGGLGFLSSAMILFALEQRTKRLWDGYYVKKRPWGAYPSQRVNFT</sequence>
<feature type="compositionally biased region" description="Low complexity" evidence="1">
    <location>
        <begin position="186"/>
        <end position="195"/>
    </location>
</feature>
<dbReference type="Proteomes" id="UP000553632">
    <property type="component" value="Unassembled WGS sequence"/>
</dbReference>
<name>A0A7J6QMW8_PEROL</name>
<feature type="transmembrane region" description="Helical" evidence="2">
    <location>
        <begin position="49"/>
        <end position="66"/>
    </location>
</feature>
<reference evidence="3 4" key="1">
    <citation type="submission" date="2020-04" db="EMBL/GenBank/DDBJ databases">
        <title>Perkinsus olseni comparative genomics.</title>
        <authorList>
            <person name="Bogema D.R."/>
        </authorList>
    </citation>
    <scope>NUCLEOTIDE SEQUENCE [LARGE SCALE GENOMIC DNA]</scope>
    <source>
        <strain evidence="3 4">ATCC PRA-207</strain>
    </source>
</reference>
<dbReference type="AlphaFoldDB" id="A0A7J6QMW8"/>
<evidence type="ECO:0000313" key="3">
    <source>
        <dbReference type="EMBL" id="KAF4709491.1"/>
    </source>
</evidence>
<proteinExistence type="predicted"/>
<keyword evidence="2" id="KW-0472">Membrane</keyword>
<dbReference type="EMBL" id="JABANO010031914">
    <property type="protein sequence ID" value="KAF4709491.1"/>
    <property type="molecule type" value="Genomic_DNA"/>
</dbReference>
<feature type="non-terminal residue" evidence="3">
    <location>
        <position position="1"/>
    </location>
</feature>
<evidence type="ECO:0000256" key="2">
    <source>
        <dbReference type="SAM" id="Phobius"/>
    </source>
</evidence>
<feature type="region of interest" description="Disordered" evidence="1">
    <location>
        <begin position="132"/>
        <end position="196"/>
    </location>
</feature>
<keyword evidence="2" id="KW-1133">Transmembrane helix</keyword>